<proteinExistence type="predicted"/>
<keyword evidence="2" id="KW-1185">Reference proteome</keyword>
<organism evidence="1 2">
    <name type="scientific">Ruminiclostridium hungatei</name>
    <name type="common">Clostridium hungatei</name>
    <dbReference type="NCBI Taxonomy" id="48256"/>
    <lineage>
        <taxon>Bacteria</taxon>
        <taxon>Bacillati</taxon>
        <taxon>Bacillota</taxon>
        <taxon>Clostridia</taxon>
        <taxon>Eubacteriales</taxon>
        <taxon>Oscillospiraceae</taxon>
        <taxon>Ruminiclostridium</taxon>
    </lineage>
</organism>
<gene>
    <name evidence="1" type="ORF">CLHUN_24910</name>
</gene>
<protein>
    <recommendedName>
        <fullName evidence="3">Two-component system YycF/YycG regulatory protein YycH</fullName>
    </recommendedName>
</protein>
<dbReference type="EMBL" id="MZGX01000016">
    <property type="protein sequence ID" value="OPX43553.1"/>
    <property type="molecule type" value="Genomic_DNA"/>
</dbReference>
<dbReference type="Proteomes" id="UP000191554">
    <property type="component" value="Unassembled WGS sequence"/>
</dbReference>
<accession>A0A1V4SIF7</accession>
<dbReference type="AlphaFoldDB" id="A0A1V4SIF7"/>
<sequence length="494" mass="56216">MSKKSKALEYYYEKFKAALLVFLIVLCIVQIGILWSSQSGSFPFLSSFFPDSKATSQVSLEEVKENYMLPYKIVLSKGYDEEHYIVPNGSREYKSLWDNAGEYITKALETKPTQTQLIDEEKWGVILANKSYYFEFKTQISIDIVKWVLNIKKPVDTLPGLSKIVICPDDPNNSYYDVIYIRDAVNIYTYILTDHGQNSLDQEVFDSVYNSLHGKPNFSNYKIAIETGINSALPKDMIAPFTSNSTEAYATVDYTPLGSQDGHTSSLAEYNAVQMELFGEVRSDYMPDEDVYGSIVFKNSDSVYRLYNNSVAEYKFIGTQISTEKPKVLEAYQRAVSFIMDIKDRSKYMGAINLYLSSISESSNSYTFKFDYSIAQGGEYGELPVLLKDFTLPGSDQPFDSSITIETTSKRVIQCRWLALKLQAEKSLIEYKWNFPEFVDKAYNSIDSLKNSNLPIQNYGIYYVLVQGSKDYSINPSFVLFNSEGNYSIPLNGQ</sequence>
<comment type="caution">
    <text evidence="1">The sequence shown here is derived from an EMBL/GenBank/DDBJ whole genome shotgun (WGS) entry which is preliminary data.</text>
</comment>
<evidence type="ECO:0000313" key="1">
    <source>
        <dbReference type="EMBL" id="OPX43553.1"/>
    </source>
</evidence>
<evidence type="ECO:0008006" key="3">
    <source>
        <dbReference type="Google" id="ProtNLM"/>
    </source>
</evidence>
<dbReference type="OrthoDB" id="1737088at2"/>
<dbReference type="RefSeq" id="WP_080064918.1">
    <property type="nucleotide sequence ID" value="NZ_MZGX01000016.1"/>
</dbReference>
<dbReference type="STRING" id="48256.CLHUN_24910"/>
<reference evidence="1 2" key="1">
    <citation type="submission" date="2017-03" db="EMBL/GenBank/DDBJ databases">
        <title>Genome sequence of Clostridium hungatei DSM 14427.</title>
        <authorList>
            <person name="Poehlein A."/>
            <person name="Daniel R."/>
        </authorList>
    </citation>
    <scope>NUCLEOTIDE SEQUENCE [LARGE SCALE GENOMIC DNA]</scope>
    <source>
        <strain evidence="1 2">DSM 14427</strain>
    </source>
</reference>
<name>A0A1V4SIF7_RUMHU</name>
<evidence type="ECO:0000313" key="2">
    <source>
        <dbReference type="Proteomes" id="UP000191554"/>
    </source>
</evidence>